<protein>
    <recommendedName>
        <fullName evidence="8">Probable replication restart protein PriA</fullName>
    </recommendedName>
    <alternativeName>
        <fullName evidence="8">Putative ATP-dependent DNA helicase PriA</fullName>
    </alternativeName>
</protein>
<keyword evidence="10" id="KW-0378">Hydrolase</keyword>
<dbReference type="GO" id="GO:0003677">
    <property type="term" value="F:DNA binding"/>
    <property type="evidence" value="ECO:0007669"/>
    <property type="project" value="UniProtKB-UniRule"/>
</dbReference>
<dbReference type="NCBIfam" id="NF011455">
    <property type="entry name" value="PRK14873.1-5"/>
    <property type="match status" value="1"/>
</dbReference>
<dbReference type="InterPro" id="IPR042115">
    <property type="entry name" value="PriA_3primeBD_sf"/>
</dbReference>
<dbReference type="GO" id="GO:1990077">
    <property type="term" value="C:primosome complex"/>
    <property type="evidence" value="ECO:0007669"/>
    <property type="project" value="UniProtKB-UniRule"/>
</dbReference>
<dbReference type="Pfam" id="PF17764">
    <property type="entry name" value="PriA_3primeBD"/>
    <property type="match status" value="1"/>
</dbReference>
<feature type="binding site" evidence="8">
    <location>
        <position position="391"/>
    </location>
    <ligand>
        <name>Zn(2+)</name>
        <dbReference type="ChEBI" id="CHEBI:29105"/>
        <label>1</label>
    </ligand>
</feature>
<dbReference type="GO" id="GO:0006310">
    <property type="term" value="P:DNA recombination"/>
    <property type="evidence" value="ECO:0007669"/>
    <property type="project" value="InterPro"/>
</dbReference>
<feature type="binding site" evidence="8">
    <location>
        <position position="422"/>
    </location>
    <ligand>
        <name>Zn(2+)</name>
        <dbReference type="ChEBI" id="CHEBI:29105"/>
        <label>2</label>
    </ligand>
</feature>
<evidence type="ECO:0000313" key="10">
    <source>
        <dbReference type="EMBL" id="AZA11502.1"/>
    </source>
</evidence>
<comment type="subunit">
    <text evidence="8">Component of the replication restart primosome.</text>
</comment>
<sequence>MSYARTPAPENPVAHVLPLLGISHLDRAFEYLITAEQHHEAKPGVRLRVKFSGRLVDAILLHRSDHQQHQGKLAWVERVISPEVVYPKRTRELVESLTVRYAGVTSDLIRLVVPPRHAKAEESDTHASWESIGEVAEPDLAGWLSFRHGQSFVDAVLRGAPARAAWQLLPCDPWMDHLGALATKVAIEGGGVLIVLPDQREVDAMEEALRRYVGAKQVTVLNAAQGPQARYRRYLSILHGQARIVVGTRSAAFAPVKNLRLTVIEDDGDENLVEPRAPYYHAREVLSTRSAQEHCALLIAGYARTAETQLLVESGWCHDLVAPPEVLKAKLPQIEAIEDSAFSIERDHQNYRGRIPAKAFRAMRTALDSDSPVLVQVARKGYIPGLSCARCRTPARCRACNGPLSFQDQQAHQGNVLTCRWCGRPETAFACVQCGHHGVRAQQRGSVRTAEEIGRAYAGTPVVVSGGNRVIDHIEHRAQIVVATPGAEPRVDGGYGAVVLLDAWMMLGREDLRASEDVMRTWSAAIALGKPAEQGGTVVIAADNALAEVQALLLWNVVGMAARELQLRRQVHFPPAYHMAAIDAPAAALEDFLELAQLPPATEILGPVDLPRDVHLPGEYDQQVYGPAQRILLRTPLQGRNDLGQALRAARVQKQARKNDLPLRIQIDPIRVG</sequence>
<keyword evidence="4 8" id="KW-0547">Nucleotide-binding</keyword>
<keyword evidence="11" id="KW-1185">Reference proteome</keyword>
<dbReference type="HAMAP" id="MF_00983">
    <property type="entry name" value="PriA"/>
    <property type="match status" value="1"/>
</dbReference>
<feature type="binding site" evidence="8">
    <location>
        <position position="388"/>
    </location>
    <ligand>
        <name>Zn(2+)</name>
        <dbReference type="ChEBI" id="CHEBI:29105"/>
        <label>1</label>
    </ligand>
</feature>
<accession>A0A3G6J0L5</accession>
<comment type="cofactor">
    <cofactor evidence="8">
        <name>Zn(2+)</name>
        <dbReference type="ChEBI" id="CHEBI:29105"/>
    </cofactor>
    <text evidence="8">Binds 2 zinc ions per subunit.</text>
</comment>
<feature type="domain" description="Primosomal protein N' 3' DNA-binding" evidence="9">
    <location>
        <begin position="23"/>
        <end position="114"/>
    </location>
</feature>
<dbReference type="AlphaFoldDB" id="A0A3G6J0L5"/>
<dbReference type="PANTHER" id="PTHR30580:SF0">
    <property type="entry name" value="PRIMOSOMAL PROTEIN N"/>
    <property type="match status" value="1"/>
</dbReference>
<dbReference type="GO" id="GO:0006270">
    <property type="term" value="P:DNA replication initiation"/>
    <property type="evidence" value="ECO:0007669"/>
    <property type="project" value="TreeGrafter"/>
</dbReference>
<comment type="function">
    <text evidence="8">Initiates the restart of stalled replication forks, which reloads the replicative helicase on sites other than the origin of replication. Recognizes and binds to abandoned replication forks and remodels them to uncover a helicase loading site. Promotes assembly of the primosome at these replication forks.</text>
</comment>
<feature type="binding site" evidence="8">
    <location>
        <position position="397"/>
    </location>
    <ligand>
        <name>Zn(2+)</name>
        <dbReference type="ChEBI" id="CHEBI:29105"/>
        <label>2</label>
    </ligand>
</feature>
<evidence type="ECO:0000256" key="1">
    <source>
        <dbReference type="ARBA" id="ARBA00022515"/>
    </source>
</evidence>
<dbReference type="GO" id="GO:0006269">
    <property type="term" value="P:DNA replication, synthesis of primer"/>
    <property type="evidence" value="ECO:0007669"/>
    <property type="project" value="UniProtKB-KW"/>
</dbReference>
<dbReference type="EMBL" id="CP033897">
    <property type="protein sequence ID" value="AZA11502.1"/>
    <property type="molecule type" value="Genomic_DNA"/>
</dbReference>
<dbReference type="Gene3D" id="3.40.1440.60">
    <property type="entry name" value="PriA, 3(prime) DNA-binding domain"/>
    <property type="match status" value="1"/>
</dbReference>
<evidence type="ECO:0000256" key="5">
    <source>
        <dbReference type="ARBA" id="ARBA00022833"/>
    </source>
</evidence>
<dbReference type="GO" id="GO:0008270">
    <property type="term" value="F:zinc ion binding"/>
    <property type="evidence" value="ECO:0007669"/>
    <property type="project" value="UniProtKB-UniRule"/>
</dbReference>
<dbReference type="OrthoDB" id="3177118at2"/>
<reference evidence="10 11" key="1">
    <citation type="submission" date="2018-11" db="EMBL/GenBank/DDBJ databases">
        <authorList>
            <person name="Kleinhagauer T."/>
            <person name="Glaeser S.P."/>
            <person name="Spergser J."/>
            <person name="Ruckert C."/>
            <person name="Kaempfer P."/>
            <person name="Busse H.-J."/>
        </authorList>
    </citation>
    <scope>NUCLEOTIDE SEQUENCE [LARGE SCALE GENOMIC DNA]</scope>
    <source>
        <strain evidence="10 11">W8</strain>
    </source>
</reference>
<dbReference type="Proteomes" id="UP000271587">
    <property type="component" value="Chromosome"/>
</dbReference>
<evidence type="ECO:0000256" key="3">
    <source>
        <dbReference type="ARBA" id="ARBA00022723"/>
    </source>
</evidence>
<organism evidence="10 11">
    <name type="scientific">Corynebacterium gerontici</name>
    <dbReference type="NCBI Taxonomy" id="2079234"/>
    <lineage>
        <taxon>Bacteria</taxon>
        <taxon>Bacillati</taxon>
        <taxon>Actinomycetota</taxon>
        <taxon>Actinomycetes</taxon>
        <taxon>Mycobacteriales</taxon>
        <taxon>Corynebacteriaceae</taxon>
        <taxon>Corynebacterium</taxon>
    </lineage>
</organism>
<dbReference type="KEGG" id="cgk:CGERO_05975"/>
<evidence type="ECO:0000256" key="6">
    <source>
        <dbReference type="ARBA" id="ARBA00022840"/>
    </source>
</evidence>
<evidence type="ECO:0000259" key="9">
    <source>
        <dbReference type="Pfam" id="PF17764"/>
    </source>
</evidence>
<comment type="similarity">
    <text evidence="8">Belongs to the helicase family. PriA subfamily.</text>
</comment>
<dbReference type="InterPro" id="IPR005259">
    <property type="entry name" value="PriA"/>
</dbReference>
<feature type="binding site" evidence="8">
    <location>
        <position position="434"/>
    </location>
    <ligand>
        <name>Zn(2+)</name>
        <dbReference type="ChEBI" id="CHEBI:29105"/>
        <label>1</label>
    </ligand>
</feature>
<dbReference type="RefSeq" id="WP_123934145.1">
    <property type="nucleotide sequence ID" value="NZ_CP033897.1"/>
</dbReference>
<evidence type="ECO:0000256" key="7">
    <source>
        <dbReference type="ARBA" id="ARBA00023125"/>
    </source>
</evidence>
<evidence type="ECO:0000256" key="2">
    <source>
        <dbReference type="ARBA" id="ARBA00022705"/>
    </source>
</evidence>
<dbReference type="SUPFAM" id="SSF52540">
    <property type="entry name" value="P-loop containing nucleoside triphosphate hydrolases"/>
    <property type="match status" value="1"/>
</dbReference>
<feature type="binding site" evidence="8">
    <location>
        <position position="400"/>
    </location>
    <ligand>
        <name>Zn(2+)</name>
        <dbReference type="ChEBI" id="CHEBI:29105"/>
        <label>2</label>
    </ligand>
</feature>
<keyword evidence="7 8" id="KW-0238">DNA-binding</keyword>
<keyword evidence="2 8" id="KW-0235">DNA replication</keyword>
<evidence type="ECO:0000256" key="4">
    <source>
        <dbReference type="ARBA" id="ARBA00022741"/>
    </source>
</evidence>
<dbReference type="GO" id="GO:0005524">
    <property type="term" value="F:ATP binding"/>
    <property type="evidence" value="ECO:0007669"/>
    <property type="project" value="UniProtKB-UniRule"/>
</dbReference>
<keyword evidence="1 8" id="KW-0639">Primosome</keyword>
<dbReference type="GO" id="GO:0043138">
    <property type="term" value="F:3'-5' DNA helicase activity"/>
    <property type="evidence" value="ECO:0007669"/>
    <property type="project" value="TreeGrafter"/>
</dbReference>
<comment type="caution">
    <text evidence="8">As this protein does not have any detectable helicase domains, it probably does not have helicase activity.</text>
</comment>
<evidence type="ECO:0000313" key="11">
    <source>
        <dbReference type="Proteomes" id="UP000271587"/>
    </source>
</evidence>
<evidence type="ECO:0000256" key="8">
    <source>
        <dbReference type="HAMAP-Rule" id="MF_00983"/>
    </source>
</evidence>
<proteinExistence type="inferred from homology"/>
<dbReference type="GO" id="GO:0016787">
    <property type="term" value="F:hydrolase activity"/>
    <property type="evidence" value="ECO:0007669"/>
    <property type="project" value="UniProtKB-KW"/>
</dbReference>
<gene>
    <name evidence="8 10" type="primary">priA</name>
    <name evidence="10" type="ORF">CGERO_05975</name>
</gene>
<dbReference type="Gene3D" id="3.40.50.300">
    <property type="entry name" value="P-loop containing nucleotide triphosphate hydrolases"/>
    <property type="match status" value="1"/>
</dbReference>
<feature type="binding site" evidence="8">
    <location>
        <position position="431"/>
    </location>
    <ligand>
        <name>Zn(2+)</name>
        <dbReference type="ChEBI" id="CHEBI:29105"/>
        <label>1</label>
    </ligand>
</feature>
<dbReference type="PANTHER" id="PTHR30580">
    <property type="entry name" value="PRIMOSOMAL PROTEIN N"/>
    <property type="match status" value="1"/>
</dbReference>
<dbReference type="GO" id="GO:0006302">
    <property type="term" value="P:double-strand break repair"/>
    <property type="evidence" value="ECO:0007669"/>
    <property type="project" value="InterPro"/>
</dbReference>
<keyword evidence="6 8" id="KW-0067">ATP-binding</keyword>
<feature type="binding site" evidence="8">
    <location>
        <position position="419"/>
    </location>
    <ligand>
        <name>Zn(2+)</name>
        <dbReference type="ChEBI" id="CHEBI:29105"/>
        <label>2</label>
    </ligand>
</feature>
<name>A0A3G6J0L5_9CORY</name>
<dbReference type="InterPro" id="IPR041222">
    <property type="entry name" value="PriA_3primeBD"/>
</dbReference>
<keyword evidence="5 8" id="KW-0862">Zinc</keyword>
<keyword evidence="3 8" id="KW-0479">Metal-binding</keyword>
<dbReference type="InterPro" id="IPR027417">
    <property type="entry name" value="P-loop_NTPase"/>
</dbReference>